<dbReference type="InterPro" id="IPR004459">
    <property type="entry name" value="CobQ_synth"/>
</dbReference>
<dbReference type="CDD" id="cd05389">
    <property type="entry name" value="CobQ_N"/>
    <property type="match status" value="1"/>
</dbReference>
<dbReference type="CDD" id="cd01750">
    <property type="entry name" value="GATase1_CobQ"/>
    <property type="match status" value="1"/>
</dbReference>
<evidence type="ECO:0000259" key="9">
    <source>
        <dbReference type="Pfam" id="PF07685"/>
    </source>
</evidence>
<dbReference type="SUPFAM" id="SSF52317">
    <property type="entry name" value="Class I glutamine amidotransferase-like"/>
    <property type="match status" value="1"/>
</dbReference>
<comment type="caution">
    <text evidence="10">The sequence shown here is derived from an EMBL/GenBank/DDBJ whole genome shotgun (WGS) entry which is preliminary data.</text>
</comment>
<dbReference type="PROSITE" id="PS51274">
    <property type="entry name" value="GATASE_COBBQ"/>
    <property type="match status" value="1"/>
</dbReference>
<dbReference type="Pfam" id="PF01656">
    <property type="entry name" value="CbiA"/>
    <property type="match status" value="1"/>
</dbReference>
<evidence type="ECO:0000313" key="10">
    <source>
        <dbReference type="EMBL" id="GLQ60643.1"/>
    </source>
</evidence>
<feature type="domain" description="CobB/CobQ-like glutamine amidotransferase" evidence="9">
    <location>
        <begin position="257"/>
        <end position="438"/>
    </location>
</feature>
<feature type="active site" evidence="7">
    <location>
        <position position="433"/>
    </location>
</feature>
<dbReference type="NCBIfam" id="TIGR00313">
    <property type="entry name" value="cobQ"/>
    <property type="match status" value="1"/>
</dbReference>
<dbReference type="InterPro" id="IPR029062">
    <property type="entry name" value="Class_I_gatase-like"/>
</dbReference>
<evidence type="ECO:0000259" key="8">
    <source>
        <dbReference type="Pfam" id="PF01656"/>
    </source>
</evidence>
<keyword evidence="5 7" id="KW-0315">Glutamine amidotransferase</keyword>
<comment type="function">
    <text evidence="6 7">Catalyzes amidations at positions B, D, E, and G on adenosylcobyrinic A,C-diamide. NH(2) groups are provided by glutamine, and one molecule of ATP is hydrogenolyzed for each amidation.</text>
</comment>
<dbReference type="Pfam" id="PF07685">
    <property type="entry name" value="GATase_3"/>
    <property type="match status" value="1"/>
</dbReference>
<dbReference type="InterPro" id="IPR047045">
    <property type="entry name" value="CobQ_N"/>
</dbReference>
<dbReference type="InterPro" id="IPR002586">
    <property type="entry name" value="CobQ/CobB/MinD/ParA_Nub-bd_dom"/>
</dbReference>
<keyword evidence="4 7" id="KW-0169">Cobalamin biosynthesis</keyword>
<evidence type="ECO:0000256" key="5">
    <source>
        <dbReference type="ARBA" id="ARBA00022962"/>
    </source>
</evidence>
<dbReference type="PANTHER" id="PTHR21343:SF1">
    <property type="entry name" value="COBYRIC ACID SYNTHASE"/>
    <property type="match status" value="1"/>
</dbReference>
<feature type="domain" description="CobQ/CobB/MinD/ParA nucleotide binding" evidence="8">
    <location>
        <begin position="10"/>
        <end position="242"/>
    </location>
</feature>
<evidence type="ECO:0000313" key="11">
    <source>
        <dbReference type="Proteomes" id="UP001156613"/>
    </source>
</evidence>
<dbReference type="NCBIfam" id="NF001989">
    <property type="entry name" value="PRK00784.1"/>
    <property type="match status" value="1"/>
</dbReference>
<name>A0ABQ5WKX8_GLUJA</name>
<sequence length="490" mass="51479">MGSVPKTRALMFQGTGSSVGKSVLVAGIARALTRRGLKVRPFKPQNMSNNAAVTRDGGEIGRAQALQARACGVDPTVDMNPVLLKPQSETGSQLVVCGKMRGTVRAREYQSVKKALLPEVLSAFQRLAADADIVLIEGAGSASEVNLRANDIANMGFAEAANVNVVLIGDIDRGGVIASLVGTKAVLPDTDAARIKGFIVNRMRGDASLFAAGMTVIAQQTGWPPLGLVTHLARVGDLPAEDASDLITTTGAASGLRIAVPHLPTIANFDDLDPLKSDPGVSLDIVPPGRPLPVCDLVILPGSKATISDLKAFKEQGWDIDLKAHVRRGGRVLGICGGYQMLGYAIEDREGLEGSCEMVEGLGLLNVKTVLTKEKRLTEVCGTLLPENIALSGYEIHIGRTTGADCNRPFAILEGQPDGAVSANGQVWGTYLHGLLSGGKARAALLARLGMPLSSLQDQDERVENALDEWADHLESCLDLGALLSLAQPV</sequence>
<evidence type="ECO:0000256" key="6">
    <source>
        <dbReference type="ARBA" id="ARBA00025166"/>
    </source>
</evidence>
<evidence type="ECO:0000256" key="7">
    <source>
        <dbReference type="HAMAP-Rule" id="MF_00028"/>
    </source>
</evidence>
<dbReference type="InterPro" id="IPR033949">
    <property type="entry name" value="CobQ_GATase1"/>
</dbReference>
<evidence type="ECO:0000256" key="3">
    <source>
        <dbReference type="ARBA" id="ARBA00019833"/>
    </source>
</evidence>
<proteinExistence type="inferred from homology"/>
<dbReference type="HAMAP" id="MF_00028">
    <property type="entry name" value="CobQ"/>
    <property type="match status" value="1"/>
</dbReference>
<reference evidence="11" key="1">
    <citation type="journal article" date="2019" name="Int. J. Syst. Evol. Microbiol.">
        <title>The Global Catalogue of Microorganisms (GCM) 10K type strain sequencing project: providing services to taxonomists for standard genome sequencing and annotation.</title>
        <authorList>
            <consortium name="The Broad Institute Genomics Platform"/>
            <consortium name="The Broad Institute Genome Sequencing Center for Infectious Disease"/>
            <person name="Wu L."/>
            <person name="Ma J."/>
        </authorList>
    </citation>
    <scope>NUCLEOTIDE SEQUENCE [LARGE SCALE GENOMIC DNA]</scope>
    <source>
        <strain evidence="11">NBRC 3271</strain>
    </source>
</reference>
<keyword evidence="11" id="KW-1185">Reference proteome</keyword>
<evidence type="ECO:0000256" key="4">
    <source>
        <dbReference type="ARBA" id="ARBA00022573"/>
    </source>
</evidence>
<dbReference type="PANTHER" id="PTHR21343">
    <property type="entry name" value="DETHIOBIOTIN SYNTHETASE"/>
    <property type="match status" value="1"/>
</dbReference>
<comment type="pathway">
    <text evidence="1 7">Cofactor biosynthesis; adenosylcobalamin biosynthesis.</text>
</comment>
<feature type="active site" description="Nucleophile" evidence="7">
    <location>
        <position position="336"/>
    </location>
</feature>
<dbReference type="Gene3D" id="3.40.50.300">
    <property type="entry name" value="P-loop containing nucleotide triphosphate hydrolases"/>
    <property type="match status" value="1"/>
</dbReference>
<dbReference type="Gene3D" id="3.40.50.880">
    <property type="match status" value="1"/>
</dbReference>
<protein>
    <recommendedName>
        <fullName evidence="3 7">Cobyric acid synthase</fullName>
    </recommendedName>
</protein>
<dbReference type="SUPFAM" id="SSF52540">
    <property type="entry name" value="P-loop containing nucleoside triphosphate hydrolases"/>
    <property type="match status" value="1"/>
</dbReference>
<dbReference type="Proteomes" id="UP001156613">
    <property type="component" value="Unassembled WGS sequence"/>
</dbReference>
<dbReference type="InterPro" id="IPR027417">
    <property type="entry name" value="P-loop_NTPase"/>
</dbReference>
<evidence type="ECO:0000256" key="1">
    <source>
        <dbReference type="ARBA" id="ARBA00004953"/>
    </source>
</evidence>
<dbReference type="EMBL" id="BSNT01000072">
    <property type="protein sequence ID" value="GLQ60643.1"/>
    <property type="molecule type" value="Genomic_DNA"/>
</dbReference>
<accession>A0ABQ5WKX8</accession>
<organism evidence="10 11">
    <name type="scientific">Gluconobacter japonicus</name>
    <dbReference type="NCBI Taxonomy" id="376620"/>
    <lineage>
        <taxon>Bacteria</taxon>
        <taxon>Pseudomonadati</taxon>
        <taxon>Pseudomonadota</taxon>
        <taxon>Alphaproteobacteria</taxon>
        <taxon>Acetobacterales</taxon>
        <taxon>Acetobacteraceae</taxon>
        <taxon>Gluconobacter</taxon>
    </lineage>
</organism>
<evidence type="ECO:0000256" key="2">
    <source>
        <dbReference type="ARBA" id="ARBA00006205"/>
    </source>
</evidence>
<dbReference type="InterPro" id="IPR011698">
    <property type="entry name" value="GATase_3"/>
</dbReference>
<comment type="similarity">
    <text evidence="2 7">Belongs to the CobB/CobQ family. CobQ subfamily.</text>
</comment>
<gene>
    <name evidence="7 10" type="primary">cobQ</name>
    <name evidence="10" type="ORF">GCM10010937_24460</name>
</gene>